<organism evidence="1 2">
    <name type="scientific">Clunio marinus</name>
    <dbReference type="NCBI Taxonomy" id="568069"/>
    <lineage>
        <taxon>Eukaryota</taxon>
        <taxon>Metazoa</taxon>
        <taxon>Ecdysozoa</taxon>
        <taxon>Arthropoda</taxon>
        <taxon>Hexapoda</taxon>
        <taxon>Insecta</taxon>
        <taxon>Pterygota</taxon>
        <taxon>Neoptera</taxon>
        <taxon>Endopterygota</taxon>
        <taxon>Diptera</taxon>
        <taxon>Nematocera</taxon>
        <taxon>Chironomoidea</taxon>
        <taxon>Chironomidae</taxon>
        <taxon>Clunio</taxon>
    </lineage>
</organism>
<proteinExistence type="predicted"/>
<reference evidence="1 2" key="1">
    <citation type="submission" date="2015-04" db="EMBL/GenBank/DDBJ databases">
        <authorList>
            <person name="Syromyatnikov M.Y."/>
            <person name="Popov V.N."/>
        </authorList>
    </citation>
    <scope>NUCLEOTIDE SEQUENCE [LARGE SCALE GENOMIC DNA]</scope>
</reference>
<dbReference type="AlphaFoldDB" id="A0A1J1J3F6"/>
<gene>
    <name evidence="1" type="ORF">CLUMA_CG020063</name>
</gene>
<evidence type="ECO:0000313" key="1">
    <source>
        <dbReference type="EMBL" id="CRL06989.1"/>
    </source>
</evidence>
<name>A0A1J1J3F6_9DIPT</name>
<accession>A0A1J1J3F6</accession>
<keyword evidence="2" id="KW-1185">Reference proteome</keyword>
<protein>
    <submittedName>
        <fullName evidence="1">CLUMA_CG020063, isoform A</fullName>
    </submittedName>
</protein>
<dbReference type="Proteomes" id="UP000183832">
    <property type="component" value="Unassembled WGS sequence"/>
</dbReference>
<evidence type="ECO:0000313" key="2">
    <source>
        <dbReference type="Proteomes" id="UP000183832"/>
    </source>
</evidence>
<sequence>MQRILKKITSNVSGIFYWMLDNETLIITLTLHDTFSYDMRGKCQRTAINFAFDLQLSKADDNMCQNLLTNSRAFNGNGLHSLMDVTEMIHITRSDCEPCAC</sequence>
<dbReference type="EMBL" id="CVRI01000069">
    <property type="protein sequence ID" value="CRL06989.1"/>
    <property type="molecule type" value="Genomic_DNA"/>
</dbReference>